<dbReference type="Pfam" id="PF02191">
    <property type="entry name" value="OLF"/>
    <property type="match status" value="1"/>
</dbReference>
<reference evidence="6" key="1">
    <citation type="submission" date="2003-08" db="EMBL/GenBank/DDBJ databases">
        <authorList>
            <person name="Birren B."/>
            <person name="Nusbaum C."/>
            <person name="Abebe A."/>
            <person name="Abouelleil A."/>
            <person name="Adekoya E."/>
            <person name="Ait-zahra M."/>
            <person name="Allen N."/>
            <person name="Allen T."/>
            <person name="An P."/>
            <person name="Anderson M."/>
            <person name="Anderson S."/>
            <person name="Arachchi H."/>
            <person name="Armbruster J."/>
            <person name="Bachantsang P."/>
            <person name="Baldwin J."/>
            <person name="Barry A."/>
            <person name="Bayul T."/>
            <person name="Blitshsteyn B."/>
            <person name="Bloom T."/>
            <person name="Blye J."/>
            <person name="Boguslavskiy L."/>
            <person name="Borowsky M."/>
            <person name="Boukhgalter B."/>
            <person name="Brunache A."/>
            <person name="Butler J."/>
            <person name="Calixte N."/>
            <person name="Calvo S."/>
            <person name="Camarata J."/>
            <person name="Campo K."/>
            <person name="Chang J."/>
            <person name="Cheshatsang Y."/>
            <person name="Citroen M."/>
            <person name="Collymore A."/>
            <person name="Considine T."/>
            <person name="Cook A."/>
            <person name="Cooke P."/>
            <person name="Corum B."/>
            <person name="Cuomo C."/>
            <person name="David R."/>
            <person name="Dawoe T."/>
            <person name="Degray S."/>
            <person name="Dodge S."/>
            <person name="Dooley K."/>
            <person name="Dorje P."/>
            <person name="Dorjee K."/>
            <person name="Dorris L."/>
            <person name="Duffey N."/>
            <person name="Dupes A."/>
            <person name="Elkins T."/>
            <person name="Engels R."/>
            <person name="Erickson J."/>
            <person name="Farina A."/>
            <person name="Faro S."/>
            <person name="Ferreira P."/>
            <person name="Fischer H."/>
            <person name="Fitzgerald M."/>
            <person name="Foley K."/>
            <person name="Gage D."/>
            <person name="Galagan J."/>
            <person name="Gearin G."/>
            <person name="Gnerre S."/>
            <person name="Gnirke A."/>
            <person name="Goyette A."/>
            <person name="Graham J."/>
            <person name="Grandbois E."/>
            <person name="Gyaltsen K."/>
            <person name="Hafez N."/>
            <person name="Hagopian D."/>
            <person name="Hagos B."/>
            <person name="Hall J."/>
            <person name="Hatcher B."/>
            <person name="Heller A."/>
            <person name="Higgins H."/>
            <person name="Honan T."/>
            <person name="Horn A."/>
            <person name="Houde N."/>
            <person name="Hughes L."/>
            <person name="Hulme W."/>
            <person name="Husby E."/>
            <person name="Iliev I."/>
            <person name="Jaffe D."/>
            <person name="Jones C."/>
            <person name="Kamal M."/>
            <person name="Kamat A."/>
            <person name="Kamvysselis M."/>
            <person name="Karlsson E."/>
            <person name="Kells C."/>
            <person name="Kieu A."/>
            <person name="Kisner P."/>
            <person name="Kodira C."/>
            <person name="Kulbokas E."/>
            <person name="Labutti K."/>
            <person name="Lama D."/>
            <person name="Landers T."/>
            <person name="Leger J."/>
            <person name="Levine S."/>
            <person name="Lewis D."/>
            <person name="Lewis T."/>
            <person name="Lindblad-toh K."/>
            <person name="Liu X."/>
            <person name="Lokyitsang T."/>
            <person name="Lokyitsang Y."/>
            <person name="Lucien O."/>
            <person name="Lui A."/>
            <person name="Ma L.J."/>
            <person name="Mabbitt R."/>
            <person name="Macdonald J."/>
            <person name="Maclean C."/>
            <person name="Major J."/>
            <person name="Manning J."/>
            <person name="Marabella R."/>
            <person name="Maru K."/>
            <person name="Matthews C."/>
            <person name="Mauceli E."/>
            <person name="Mccarthy M."/>
            <person name="Mcdonough S."/>
            <person name="Mcghee T."/>
            <person name="Meldrim J."/>
            <person name="Meneus L."/>
            <person name="Mesirov J."/>
            <person name="Mihalev A."/>
            <person name="Mihova T."/>
            <person name="Mikkelsen T."/>
            <person name="Mlenga V."/>
            <person name="Moru K."/>
            <person name="Mozes J."/>
            <person name="Mulrain L."/>
            <person name="Munson G."/>
            <person name="Naylor J."/>
            <person name="Newes C."/>
            <person name="Nguyen C."/>
            <person name="Nguyen N."/>
            <person name="Nguyen T."/>
            <person name="Nicol R."/>
            <person name="Nielsen C."/>
            <person name="Nizzari M."/>
            <person name="Norbu C."/>
            <person name="Norbu N."/>
            <person name="O'donnell P."/>
            <person name="Okoawo O."/>
            <person name="O'leary S."/>
            <person name="Omotosho B."/>
            <person name="O'neill K."/>
            <person name="Osman S."/>
            <person name="Parker S."/>
            <person name="Perrin D."/>
            <person name="Phunkhang P."/>
            <person name="Piqani B."/>
            <person name="Purcell S."/>
            <person name="Rachupka T."/>
            <person name="Ramasamy U."/>
            <person name="Rameau R."/>
            <person name="Ray V."/>
            <person name="Raymond C."/>
            <person name="Retta R."/>
            <person name="Richardson S."/>
            <person name="Rise C."/>
            <person name="Rodriguez J."/>
            <person name="Rogers J."/>
            <person name="Rogov P."/>
            <person name="Rutman M."/>
            <person name="Schupbach R."/>
            <person name="Seaman C."/>
            <person name="Settipalli S."/>
            <person name="Sharpe T."/>
            <person name="Sheridan J."/>
            <person name="Sherpa N."/>
            <person name="Shi J."/>
            <person name="Smirnov S."/>
            <person name="Smith C."/>
            <person name="Sougnez C."/>
            <person name="Spencer B."/>
            <person name="Stalker J."/>
            <person name="Stange-thomann N."/>
            <person name="Stavropoulos S."/>
            <person name="Stetson K."/>
            <person name="Stone C."/>
            <person name="Stone S."/>
            <person name="Stubbs M."/>
            <person name="Talamas J."/>
            <person name="Tchuinga P."/>
            <person name="Tenzing P."/>
            <person name="Tesfaye S."/>
            <person name="Theodore J."/>
            <person name="Thoulutsang Y."/>
            <person name="Topham K."/>
            <person name="Towey S."/>
            <person name="Tsamla T."/>
            <person name="Tsomo N."/>
            <person name="Vallee D."/>
            <person name="Vassiliev H."/>
            <person name="Venkataraman V."/>
            <person name="Vinson J."/>
            <person name="Vo A."/>
            <person name="Wade C."/>
            <person name="Wang S."/>
            <person name="Wangchuk T."/>
            <person name="Wangdi T."/>
            <person name="Whittaker C."/>
            <person name="Wilkinson J."/>
            <person name="Wu Y."/>
            <person name="Wyman D."/>
            <person name="Yadav S."/>
            <person name="Yang S."/>
            <person name="Yang X."/>
            <person name="Yeager S."/>
            <person name="Yee E."/>
            <person name="Young G."/>
            <person name="Zainoun J."/>
            <person name="Zembeck L."/>
            <person name="Zimmer A."/>
            <person name="Zody M."/>
            <person name="Lander E."/>
        </authorList>
    </citation>
    <scope>NUCLEOTIDE SEQUENCE [LARGE SCALE GENOMIC DNA]</scope>
</reference>
<evidence type="ECO:0000259" key="4">
    <source>
        <dbReference type="PROSITE" id="PS51132"/>
    </source>
</evidence>
<evidence type="ECO:0000313" key="5">
    <source>
        <dbReference type="Ensembl" id="ENSCSAVP00000004371.1"/>
    </source>
</evidence>
<dbReference type="Proteomes" id="UP000007875">
    <property type="component" value="Unassembled WGS sequence"/>
</dbReference>
<sequence length="233" mass="27310">MFGAWMRDPVSTASGGSIWVLSHFYENNIVEEYATVRDMSHKRPRTTYELPYQWAGTGHVVYNGSLYFNKYNSSLLVRYDFLSKSVVAEKPLDGACYGNTAPYQWSGWTDIDFALDETGLWVIYATMENAMDIVISKLDPDNLEVLDTWQTNWRKQWSGNAFMQCETLYVLKKYDEKITSLGYSYDTRTKVYKHINIPFHNNYEWNSMLAYNPTDKQLYAWDQGYMVNYNVTF</sequence>
<dbReference type="AlphaFoldDB" id="H2YGC2"/>
<reference evidence="5" key="2">
    <citation type="submission" date="2025-08" db="UniProtKB">
        <authorList>
            <consortium name="Ensembl"/>
        </authorList>
    </citation>
    <scope>IDENTIFICATION</scope>
</reference>
<dbReference type="GO" id="GO:0007165">
    <property type="term" value="P:signal transduction"/>
    <property type="evidence" value="ECO:0007669"/>
    <property type="project" value="TreeGrafter"/>
</dbReference>
<protein>
    <recommendedName>
        <fullName evidence="4">Olfactomedin-like domain-containing protein</fullName>
    </recommendedName>
</protein>
<dbReference type="PANTHER" id="PTHR23192:SF87">
    <property type="entry name" value="AMASSIN-3"/>
    <property type="match status" value="1"/>
</dbReference>
<dbReference type="InterPro" id="IPR050605">
    <property type="entry name" value="Olfactomedin-like_domain"/>
</dbReference>
<dbReference type="InterPro" id="IPR003112">
    <property type="entry name" value="Olfac-like_dom"/>
</dbReference>
<proteinExistence type="predicted"/>
<feature type="domain" description="Olfactomedin-like" evidence="4">
    <location>
        <begin position="1"/>
        <end position="233"/>
    </location>
</feature>
<keyword evidence="6" id="KW-1185">Reference proteome</keyword>
<dbReference type="Ensembl" id="ENSCSAVT00000004435.1">
    <property type="protein sequence ID" value="ENSCSAVP00000004371.1"/>
    <property type="gene ID" value="ENSCSAVG00000002584.1"/>
</dbReference>
<evidence type="ECO:0000256" key="2">
    <source>
        <dbReference type="ARBA" id="ARBA00022525"/>
    </source>
</evidence>
<dbReference type="HOGENOM" id="CLU_035236_1_0_1"/>
<comment type="subcellular location">
    <subcellularLocation>
        <location evidence="1">Secreted</location>
    </subcellularLocation>
</comment>
<evidence type="ECO:0000256" key="1">
    <source>
        <dbReference type="ARBA" id="ARBA00004613"/>
    </source>
</evidence>
<dbReference type="PANTHER" id="PTHR23192">
    <property type="entry name" value="OLFACTOMEDIN-RELATED"/>
    <property type="match status" value="1"/>
</dbReference>
<name>H2YGC2_CIOSA</name>
<dbReference type="PROSITE" id="PS51132">
    <property type="entry name" value="OLF"/>
    <property type="match status" value="1"/>
</dbReference>
<reference evidence="5" key="3">
    <citation type="submission" date="2025-09" db="UniProtKB">
        <authorList>
            <consortium name="Ensembl"/>
        </authorList>
    </citation>
    <scope>IDENTIFICATION</scope>
</reference>
<evidence type="ECO:0000313" key="6">
    <source>
        <dbReference type="Proteomes" id="UP000007875"/>
    </source>
</evidence>
<dbReference type="OMA" id="YATMENA"/>
<accession>H2YGC2</accession>
<dbReference type="SMART" id="SM00284">
    <property type="entry name" value="OLF"/>
    <property type="match status" value="1"/>
</dbReference>
<dbReference type="GO" id="GO:0005615">
    <property type="term" value="C:extracellular space"/>
    <property type="evidence" value="ECO:0007669"/>
    <property type="project" value="TreeGrafter"/>
</dbReference>
<evidence type="ECO:0000256" key="3">
    <source>
        <dbReference type="PROSITE-ProRule" id="PRU00446"/>
    </source>
</evidence>
<comment type="caution">
    <text evidence="3">Lacks conserved residue(s) required for the propagation of feature annotation.</text>
</comment>
<organism evidence="5 6">
    <name type="scientific">Ciona savignyi</name>
    <name type="common">Pacific transparent sea squirt</name>
    <dbReference type="NCBI Taxonomy" id="51511"/>
    <lineage>
        <taxon>Eukaryota</taxon>
        <taxon>Metazoa</taxon>
        <taxon>Chordata</taxon>
        <taxon>Tunicata</taxon>
        <taxon>Ascidiacea</taxon>
        <taxon>Phlebobranchia</taxon>
        <taxon>Cionidae</taxon>
        <taxon>Ciona</taxon>
    </lineage>
</organism>
<keyword evidence="2" id="KW-0964">Secreted</keyword>
<dbReference type="GeneTree" id="ENSGT00940000167262"/>